<dbReference type="RefSeq" id="WP_063107682.1">
    <property type="nucleotide sequence ID" value="NZ_LVJS01000034.1"/>
</dbReference>
<dbReference type="InterPro" id="IPR051404">
    <property type="entry name" value="TA_system_antitoxin"/>
</dbReference>
<dbReference type="InterPro" id="IPR031807">
    <property type="entry name" value="HicB-like"/>
</dbReference>
<dbReference type="Proteomes" id="UP000076131">
    <property type="component" value="Unassembled WGS sequence"/>
</dbReference>
<dbReference type="Gene3D" id="3.30.160.250">
    <property type="match status" value="1"/>
</dbReference>
<comment type="caution">
    <text evidence="2">The sequence shown here is derived from an EMBL/GenBank/DDBJ whole genome shotgun (WGS) entry which is preliminary data.</text>
</comment>
<feature type="domain" description="HicB-like antitoxin of toxin-antitoxin system" evidence="1">
    <location>
        <begin position="3"/>
        <end position="126"/>
    </location>
</feature>
<evidence type="ECO:0000259" key="1">
    <source>
        <dbReference type="Pfam" id="PF15919"/>
    </source>
</evidence>
<dbReference type="Pfam" id="PF15919">
    <property type="entry name" value="HicB_lk_antitox"/>
    <property type="match status" value="1"/>
</dbReference>
<name>A0A154QID3_9GAMM</name>
<evidence type="ECO:0000313" key="2">
    <source>
        <dbReference type="EMBL" id="KZC24056.1"/>
    </source>
</evidence>
<organism evidence="2 3">
    <name type="scientific">Rhodanobacter thiooxydans</name>
    <dbReference type="NCBI Taxonomy" id="416169"/>
    <lineage>
        <taxon>Bacteria</taxon>
        <taxon>Pseudomonadati</taxon>
        <taxon>Pseudomonadota</taxon>
        <taxon>Gammaproteobacteria</taxon>
        <taxon>Lysobacterales</taxon>
        <taxon>Rhodanobacteraceae</taxon>
        <taxon>Rhodanobacter</taxon>
    </lineage>
</organism>
<dbReference type="PANTHER" id="PTHR34504">
    <property type="entry name" value="ANTITOXIN HICB"/>
    <property type="match status" value="1"/>
</dbReference>
<dbReference type="AlphaFoldDB" id="A0A154QID3"/>
<proteinExistence type="predicted"/>
<accession>A0A154QID3</accession>
<evidence type="ECO:0000313" key="3">
    <source>
        <dbReference type="Proteomes" id="UP000076131"/>
    </source>
</evidence>
<dbReference type="STRING" id="416169.RHOFW104T7_10625"/>
<keyword evidence="3" id="KW-1185">Reference proteome</keyword>
<dbReference type="EMBL" id="LVJS01000034">
    <property type="protein sequence ID" value="KZC24056.1"/>
    <property type="molecule type" value="Genomic_DNA"/>
</dbReference>
<dbReference type="PANTHER" id="PTHR34504:SF2">
    <property type="entry name" value="UPF0150 PROTEIN SSL0259"/>
    <property type="match status" value="1"/>
</dbReference>
<sequence>MKYPIAIETGSETTAWGVAVPDLPGCFSAGDSPDEAYTKAREAIELWLNAALDAGQPIPKAKTLEEHMADPEYKGWTWGVIEIDLADFDDTVERINITVPKRVLRQIDKYVAVRHENRSGFLARAALEAIYENA</sequence>
<protein>
    <recommendedName>
        <fullName evidence="1">HicB-like antitoxin of toxin-antitoxin system domain-containing protein</fullName>
    </recommendedName>
</protein>
<dbReference type="SUPFAM" id="SSF143100">
    <property type="entry name" value="TTHA1013/TTHA0281-like"/>
    <property type="match status" value="1"/>
</dbReference>
<reference evidence="2 3" key="1">
    <citation type="journal article" date="2016" name="MBio">
        <title>Lateral Gene Transfer in a Heavy Metal-Contaminated-Groundwater Microbial Community.</title>
        <authorList>
            <person name="Hemme C.L."/>
            <person name="Green S.J."/>
            <person name="Rishishwar L."/>
            <person name="Prakash O."/>
            <person name="Pettenato A."/>
            <person name="Chakraborty R."/>
            <person name="Deutschbauer A.M."/>
            <person name="Van Nostrand J.D."/>
            <person name="Wu L."/>
            <person name="He Z."/>
            <person name="Jordan I.K."/>
            <person name="Hazen T.C."/>
            <person name="Arkin A.P."/>
            <person name="Kostka J.E."/>
            <person name="Zhou J."/>
        </authorList>
    </citation>
    <scope>NUCLEOTIDE SEQUENCE [LARGE SCALE GENOMIC DNA]</scope>
    <source>
        <strain evidence="2 3">FW104-T7</strain>
    </source>
</reference>
<dbReference type="CDD" id="cd22231">
    <property type="entry name" value="RHH_NikR_HicB-like"/>
    <property type="match status" value="1"/>
</dbReference>
<dbReference type="InterPro" id="IPR035069">
    <property type="entry name" value="TTHA1013/TTHA0281-like"/>
</dbReference>
<gene>
    <name evidence="2" type="ORF">RHOFW104T7_10625</name>
</gene>